<evidence type="ECO:0000256" key="6">
    <source>
        <dbReference type="ARBA" id="ARBA00022989"/>
    </source>
</evidence>
<feature type="transmembrane region" description="Helical" evidence="8">
    <location>
        <begin position="63"/>
        <end position="85"/>
    </location>
</feature>
<dbReference type="AlphaFoldDB" id="A0A6J7H3A1"/>
<keyword evidence="4 8" id="KW-0812">Transmembrane</keyword>
<dbReference type="NCBIfam" id="TIGR01726">
    <property type="entry name" value="HEQRo_perm_3TM"/>
    <property type="match status" value="1"/>
</dbReference>
<evidence type="ECO:0000313" key="11">
    <source>
        <dbReference type="EMBL" id="CAB4742868.1"/>
    </source>
</evidence>
<gene>
    <name evidence="10" type="ORF">UFOPK2289_01009</name>
    <name evidence="11" type="ORF">UFOPK2822_00294</name>
    <name evidence="12" type="ORF">UFOPK3346_00983</name>
    <name evidence="13" type="ORF">UFOPK3670_00330</name>
    <name evidence="14" type="ORF">UFOPK4308_00090</name>
</gene>
<evidence type="ECO:0000256" key="3">
    <source>
        <dbReference type="ARBA" id="ARBA00022475"/>
    </source>
</evidence>
<keyword evidence="7 8" id="KW-0472">Membrane</keyword>
<evidence type="ECO:0000313" key="14">
    <source>
        <dbReference type="EMBL" id="CAB5051528.1"/>
    </source>
</evidence>
<evidence type="ECO:0000256" key="1">
    <source>
        <dbReference type="ARBA" id="ARBA00004651"/>
    </source>
</evidence>
<evidence type="ECO:0000256" key="4">
    <source>
        <dbReference type="ARBA" id="ARBA00022692"/>
    </source>
</evidence>
<dbReference type="EMBL" id="CAEZWT010000029">
    <property type="protein sequence ID" value="CAB4668959.1"/>
    <property type="molecule type" value="Genomic_DNA"/>
</dbReference>
<evidence type="ECO:0000256" key="5">
    <source>
        <dbReference type="ARBA" id="ARBA00022970"/>
    </source>
</evidence>
<dbReference type="Pfam" id="PF00528">
    <property type="entry name" value="BPD_transp_1"/>
    <property type="match status" value="1"/>
</dbReference>
<feature type="transmembrane region" description="Helical" evidence="8">
    <location>
        <begin position="196"/>
        <end position="217"/>
    </location>
</feature>
<keyword evidence="2" id="KW-0813">Transport</keyword>
<dbReference type="EMBL" id="CAEZZC010000003">
    <property type="protein sequence ID" value="CAB4742868.1"/>
    <property type="molecule type" value="Genomic_DNA"/>
</dbReference>
<keyword evidence="6 8" id="KW-1133">Transmembrane helix</keyword>
<keyword evidence="3" id="KW-1003">Cell membrane</keyword>
<evidence type="ECO:0000313" key="10">
    <source>
        <dbReference type="EMBL" id="CAB4668959.1"/>
    </source>
</evidence>
<evidence type="ECO:0000313" key="13">
    <source>
        <dbReference type="EMBL" id="CAB4915447.1"/>
    </source>
</evidence>
<organism evidence="13">
    <name type="scientific">freshwater metagenome</name>
    <dbReference type="NCBI Taxonomy" id="449393"/>
    <lineage>
        <taxon>unclassified sequences</taxon>
        <taxon>metagenomes</taxon>
        <taxon>ecological metagenomes</taxon>
    </lineage>
</organism>
<comment type="subcellular location">
    <subcellularLocation>
        <location evidence="1">Cell membrane</location>
        <topology evidence="1">Multi-pass membrane protein</topology>
    </subcellularLocation>
</comment>
<dbReference type="EMBL" id="CAFBLE010000007">
    <property type="protein sequence ID" value="CAB4870126.1"/>
    <property type="molecule type" value="Genomic_DNA"/>
</dbReference>
<feature type="domain" description="ABC transmembrane type-1" evidence="9">
    <location>
        <begin position="28"/>
        <end position="217"/>
    </location>
</feature>
<reference evidence="13" key="1">
    <citation type="submission" date="2020-05" db="EMBL/GenBank/DDBJ databases">
        <authorList>
            <person name="Chiriac C."/>
            <person name="Salcher M."/>
            <person name="Ghai R."/>
            <person name="Kavagutti S V."/>
        </authorList>
    </citation>
    <scope>NUCLEOTIDE SEQUENCE</scope>
</reference>
<dbReference type="GO" id="GO:0043190">
    <property type="term" value="C:ATP-binding cassette (ABC) transporter complex"/>
    <property type="evidence" value="ECO:0007669"/>
    <property type="project" value="InterPro"/>
</dbReference>
<dbReference type="CDD" id="cd06261">
    <property type="entry name" value="TM_PBP2"/>
    <property type="match status" value="1"/>
</dbReference>
<dbReference type="InterPro" id="IPR043429">
    <property type="entry name" value="ArtM/GltK/GlnP/TcyL/YhdX-like"/>
</dbReference>
<evidence type="ECO:0000256" key="8">
    <source>
        <dbReference type="SAM" id="Phobius"/>
    </source>
</evidence>
<evidence type="ECO:0000256" key="2">
    <source>
        <dbReference type="ARBA" id="ARBA00022448"/>
    </source>
</evidence>
<dbReference type="PROSITE" id="PS50928">
    <property type="entry name" value="ABC_TM1"/>
    <property type="match status" value="1"/>
</dbReference>
<dbReference type="SUPFAM" id="SSF161098">
    <property type="entry name" value="MetI-like"/>
    <property type="match status" value="1"/>
</dbReference>
<dbReference type="InterPro" id="IPR000515">
    <property type="entry name" value="MetI-like"/>
</dbReference>
<dbReference type="PANTHER" id="PTHR30614:SF0">
    <property type="entry name" value="L-CYSTINE TRANSPORT SYSTEM PERMEASE PROTEIN TCYL"/>
    <property type="match status" value="1"/>
</dbReference>
<evidence type="ECO:0000259" key="9">
    <source>
        <dbReference type="PROSITE" id="PS50928"/>
    </source>
</evidence>
<evidence type="ECO:0000313" key="12">
    <source>
        <dbReference type="EMBL" id="CAB4870126.1"/>
    </source>
</evidence>
<feature type="transmembrane region" description="Helical" evidence="8">
    <location>
        <begin position="97"/>
        <end position="121"/>
    </location>
</feature>
<dbReference type="Gene3D" id="1.10.3720.10">
    <property type="entry name" value="MetI-like"/>
    <property type="match status" value="1"/>
</dbReference>
<dbReference type="GO" id="GO:0006865">
    <property type="term" value="P:amino acid transport"/>
    <property type="evidence" value="ECO:0007669"/>
    <property type="project" value="UniProtKB-KW"/>
</dbReference>
<sequence length="252" mass="27871">MFRSDDLPPVNFHWALVWENRWALVRGLEVSIQVSIVALVTSVAIGLFLAISRMSSFKPASMFAASYVNIFRGIPALVSVIWVYFGWSLLFGYNFTVFQAGVIALTLLYSAFFSEIFRAALQAIPKGQREAGLALGMSRARVFTSLILPQATKIAIPNIGSMYIGMVKDTSTFAIIGLVEVVRVTQNLNATNFQPFVLYSAAAVLYVCIAFAVDLIFRGIEKNFQYPPTGRISRFLTKGKNQKVAVLIAKFS</sequence>
<dbReference type="InterPro" id="IPR010065">
    <property type="entry name" value="AA_ABC_transptr_permease_3TM"/>
</dbReference>
<dbReference type="PANTHER" id="PTHR30614">
    <property type="entry name" value="MEMBRANE COMPONENT OF AMINO ACID ABC TRANSPORTER"/>
    <property type="match status" value="1"/>
</dbReference>
<dbReference type="GO" id="GO:0022857">
    <property type="term" value="F:transmembrane transporter activity"/>
    <property type="evidence" value="ECO:0007669"/>
    <property type="project" value="InterPro"/>
</dbReference>
<evidence type="ECO:0000256" key="7">
    <source>
        <dbReference type="ARBA" id="ARBA00023136"/>
    </source>
</evidence>
<dbReference type="EMBL" id="CAFBQL010000001">
    <property type="protein sequence ID" value="CAB5051528.1"/>
    <property type="molecule type" value="Genomic_DNA"/>
</dbReference>
<proteinExistence type="predicted"/>
<dbReference type="EMBL" id="CAFBMV010000002">
    <property type="protein sequence ID" value="CAB4915447.1"/>
    <property type="molecule type" value="Genomic_DNA"/>
</dbReference>
<keyword evidence="5" id="KW-0029">Amino-acid transport</keyword>
<name>A0A6J7H3A1_9ZZZZ</name>
<dbReference type="InterPro" id="IPR035906">
    <property type="entry name" value="MetI-like_sf"/>
</dbReference>
<feature type="transmembrane region" description="Helical" evidence="8">
    <location>
        <begin position="30"/>
        <end position="51"/>
    </location>
</feature>
<protein>
    <submittedName>
        <fullName evidence="13">Unannotated protein</fullName>
    </submittedName>
</protein>
<accession>A0A6J7H3A1</accession>